<proteinExistence type="predicted"/>
<sequence>MGGSNPFGSFEAGVFDGVTVVKAPTADLQEGGIAGVVDKKLQRALGKKDGQYSLNIGSRYEELSEAWDKQIRFSASKHLIKDKLAVAFKVAGSDQNFRRDTANFTQYTALNNVVNNAIEDTQFISAEALNAYKAEHGITEPLSIMKVIGKAGQVTENSRGDRFSATGNIEFQYHGRVKARRKLPLH</sequence>
<name>A0ABU3SRH7_9ALTE</name>
<dbReference type="Proteomes" id="UP001247805">
    <property type="component" value="Unassembled WGS sequence"/>
</dbReference>
<dbReference type="RefSeq" id="WP_316024313.1">
    <property type="nucleotide sequence ID" value="NZ_JAWDIO010000001.1"/>
</dbReference>
<comment type="caution">
    <text evidence="1">The sequence shown here is derived from an EMBL/GenBank/DDBJ whole genome shotgun (WGS) entry which is preliminary data.</text>
</comment>
<gene>
    <name evidence="1" type="ORF">RS130_00560</name>
</gene>
<dbReference type="PANTHER" id="PTHR40980">
    <property type="entry name" value="PLUG DOMAIN-CONTAINING PROTEIN"/>
    <property type="match status" value="1"/>
</dbReference>
<evidence type="ECO:0000313" key="1">
    <source>
        <dbReference type="EMBL" id="MDU0352602.1"/>
    </source>
</evidence>
<keyword evidence="2" id="KW-1185">Reference proteome</keyword>
<organism evidence="1 2">
    <name type="scientific">Paraglaciecola aquimarina</name>
    <dbReference type="NCBI Taxonomy" id="1235557"/>
    <lineage>
        <taxon>Bacteria</taxon>
        <taxon>Pseudomonadati</taxon>
        <taxon>Pseudomonadota</taxon>
        <taxon>Gammaproteobacteria</taxon>
        <taxon>Alteromonadales</taxon>
        <taxon>Alteromonadaceae</taxon>
        <taxon>Paraglaciecola</taxon>
    </lineage>
</organism>
<evidence type="ECO:0000313" key="2">
    <source>
        <dbReference type="Proteomes" id="UP001247805"/>
    </source>
</evidence>
<reference evidence="1 2" key="1">
    <citation type="submission" date="2023-10" db="EMBL/GenBank/DDBJ databases">
        <title>Glaciecola aquimarina strain GGW-M5 nov., isolated from a coastal seawater.</title>
        <authorList>
            <person name="Bayburt H."/>
            <person name="Kim J.M."/>
            <person name="Choi B.J."/>
            <person name="Jeon C.O."/>
        </authorList>
    </citation>
    <scope>NUCLEOTIDE SEQUENCE [LARGE SCALE GENOMIC DNA]</scope>
    <source>
        <strain evidence="1 2">KCTC 32108</strain>
    </source>
</reference>
<protein>
    <submittedName>
        <fullName evidence="1">Uncharacterized protein</fullName>
    </submittedName>
</protein>
<accession>A0ABU3SRH7</accession>
<dbReference type="EMBL" id="JAWDIO010000001">
    <property type="protein sequence ID" value="MDU0352602.1"/>
    <property type="molecule type" value="Genomic_DNA"/>
</dbReference>
<dbReference type="PANTHER" id="PTHR40980:SF4">
    <property type="entry name" value="TONB-DEPENDENT RECEPTOR-LIKE BETA-BARREL DOMAIN-CONTAINING PROTEIN"/>
    <property type="match status" value="1"/>
</dbReference>
<dbReference type="SUPFAM" id="SSF56935">
    <property type="entry name" value="Porins"/>
    <property type="match status" value="1"/>
</dbReference>